<organism evidence="1 2">
    <name type="scientific">Nicotiana tabacum</name>
    <name type="common">Common tobacco</name>
    <dbReference type="NCBI Taxonomy" id="4097"/>
    <lineage>
        <taxon>Eukaryota</taxon>
        <taxon>Viridiplantae</taxon>
        <taxon>Streptophyta</taxon>
        <taxon>Embryophyta</taxon>
        <taxon>Tracheophyta</taxon>
        <taxon>Spermatophyta</taxon>
        <taxon>Magnoliopsida</taxon>
        <taxon>eudicotyledons</taxon>
        <taxon>Gunneridae</taxon>
        <taxon>Pentapetalae</taxon>
        <taxon>asterids</taxon>
        <taxon>lamiids</taxon>
        <taxon>Solanales</taxon>
        <taxon>Solanaceae</taxon>
        <taxon>Nicotianoideae</taxon>
        <taxon>Nicotianeae</taxon>
        <taxon>Nicotiana</taxon>
    </lineage>
</organism>
<gene>
    <name evidence="2" type="primary">LOC142168279</name>
</gene>
<proteinExistence type="predicted"/>
<protein>
    <submittedName>
        <fullName evidence="2">Uncharacterized protein LOC142168279</fullName>
    </submittedName>
</protein>
<sequence>MGHVPMSVLRKFTTFENSDKFCITHCEVCPLARQTRVPFPISSSKADILLKDFIMMVATQFDKKIKVFGSGNGSEFFNSNCSDLFKTNGIVHQSSCPYTPQQNEMVERMHRHMLETARAIRIQLTIHMFSLQLPFLRPLVDIEPIHNAVRQLERVSKPPIWLKDYVTQGKGQTVANTCLYPISIMVSYDHLSRPYQNFVAHVYSIINEPRSYQEAAKDSKWIEAMKVEIQALEENKIWEVVSLPKGKKGIGYK</sequence>
<name>A0AC58SJ90_TOBAC</name>
<reference evidence="2" key="2">
    <citation type="submission" date="2025-08" db="UniProtKB">
        <authorList>
            <consortium name="RefSeq"/>
        </authorList>
    </citation>
    <scope>IDENTIFICATION</scope>
    <source>
        <tissue evidence="2">Leaf</tissue>
    </source>
</reference>
<evidence type="ECO:0000313" key="2">
    <source>
        <dbReference type="RefSeq" id="XP_075085041.1"/>
    </source>
</evidence>
<reference evidence="1" key="1">
    <citation type="journal article" date="2014" name="Nat. Commun.">
        <title>The tobacco genome sequence and its comparison with those of tomato and potato.</title>
        <authorList>
            <person name="Sierro N."/>
            <person name="Battey J.N."/>
            <person name="Ouadi S."/>
            <person name="Bakaher N."/>
            <person name="Bovet L."/>
            <person name="Willig A."/>
            <person name="Goepfert S."/>
            <person name="Peitsch M.C."/>
            <person name="Ivanov N.V."/>
        </authorList>
    </citation>
    <scope>NUCLEOTIDE SEQUENCE [LARGE SCALE GENOMIC DNA]</scope>
</reference>
<dbReference type="Proteomes" id="UP000790787">
    <property type="component" value="Chromosome 13"/>
</dbReference>
<evidence type="ECO:0000313" key="1">
    <source>
        <dbReference type="Proteomes" id="UP000790787"/>
    </source>
</evidence>
<keyword evidence="1" id="KW-1185">Reference proteome</keyword>
<dbReference type="RefSeq" id="XP_075085041.1">
    <property type="nucleotide sequence ID" value="XM_075228940.1"/>
</dbReference>
<accession>A0AC58SJ90</accession>